<dbReference type="SUPFAM" id="SSF109604">
    <property type="entry name" value="HD-domain/PDEase-like"/>
    <property type="match status" value="1"/>
</dbReference>
<comment type="catalytic activity">
    <reaction evidence="6">
        <text>3',5'-cyclic GMP + H2O = GMP + H(+)</text>
        <dbReference type="Rhea" id="RHEA:16957"/>
        <dbReference type="ChEBI" id="CHEBI:15377"/>
        <dbReference type="ChEBI" id="CHEBI:15378"/>
        <dbReference type="ChEBI" id="CHEBI:57746"/>
        <dbReference type="ChEBI" id="CHEBI:58115"/>
    </reaction>
    <physiologicalReaction direction="left-to-right" evidence="6">
        <dbReference type="Rhea" id="RHEA:16958"/>
    </physiologicalReaction>
</comment>
<feature type="binding site" evidence="10">
    <location>
        <position position="572"/>
    </location>
    <ligand>
        <name>Zn(2+)</name>
        <dbReference type="ChEBI" id="CHEBI:29105"/>
        <label>1</label>
    </ligand>
</feature>
<organism evidence="15 16">
    <name type="scientific">Branchiostoma floridae</name>
    <name type="common">Florida lancelet</name>
    <name type="synonym">Amphioxus</name>
    <dbReference type="NCBI Taxonomy" id="7739"/>
    <lineage>
        <taxon>Eukaryota</taxon>
        <taxon>Metazoa</taxon>
        <taxon>Chordata</taxon>
        <taxon>Cephalochordata</taxon>
        <taxon>Leptocardii</taxon>
        <taxon>Amphioxiformes</taxon>
        <taxon>Branchiostomatidae</taxon>
        <taxon>Branchiostoma</taxon>
    </lineage>
</organism>
<feature type="region of interest" description="Disordered" evidence="12">
    <location>
        <begin position="653"/>
        <end position="683"/>
    </location>
</feature>
<feature type="compositionally biased region" description="Basic and acidic residues" evidence="12">
    <location>
        <begin position="701"/>
        <end position="747"/>
    </location>
</feature>
<dbReference type="EC" id="3.1.4.-" evidence="11"/>
<feature type="domain" description="PDEase" evidence="14">
    <location>
        <begin position="348"/>
        <end position="709"/>
    </location>
</feature>
<feature type="compositionally biased region" description="Basic and acidic residues" evidence="12">
    <location>
        <begin position="792"/>
        <end position="806"/>
    </location>
</feature>
<dbReference type="GO" id="GO:0141162">
    <property type="term" value="P:negative regulation of cAMP/PKA signal transduction"/>
    <property type="evidence" value="ECO:0000318"/>
    <property type="project" value="GO_Central"/>
</dbReference>
<evidence type="ECO:0000256" key="10">
    <source>
        <dbReference type="PIRSR" id="PIRSR623088-3"/>
    </source>
</evidence>
<dbReference type="CDD" id="cd00077">
    <property type="entry name" value="HDc"/>
    <property type="match status" value="1"/>
</dbReference>
<keyword evidence="13" id="KW-0472">Membrane</keyword>
<evidence type="ECO:0000256" key="9">
    <source>
        <dbReference type="PIRSR" id="PIRSR623088-2"/>
    </source>
</evidence>
<sequence length="823" mass="93090">MFSSFYEFLLFLYDVAIVCIMVMCVIYINYVIVTRWIPVLIGFAWRLVQEYLPPHISRKGDIILTQIEADYYAFIDWFEGLRYKLKEWWYREPVVEPVEEDSGEERRRSSVDLSLITAMITSQTASSEEKQNGGQTIVKVANSGEKNAVENDTQGCSVQPPKSSSSNESVSGKRLTPRKKGSPPRRQGPSKEDLTMSLELCTDNLPPTDSLEALEKASKRIRKICTFLQSRGNVPSNLLKRNLHYIADVLEIVATDDASTDSRKSKVHQETKNDPSKDRRFIDEDDELSEVEPDAVPMEVRDWLASTFTRSASVTKSGEKEKKTFRSIVQAVRAANLVDRLYRRMSTSAVTYPPTVMKLFKSLDDWSFDVFALNEATNGQALRYVTYEIMMRYDLLAKFKIGVGTLFNFLEALEVGYSKYQNPYHNLVHGADVTQTMHSILFQTGLVQWLTDVEIFAVVFSAAIHDFEHTGETNNFHVMSRTETALVYNDRAVQENHHISAAFRLMTDDNLNIVYNMSKDDYKDFRTLVIDMVLATDMSYHFAQVKQMKSLLSCPDNIDKAKALSLVLHTADISHPAKNWTLHEHWTELLMEEFFRQGDKEQELGLPFSPLCDRKTTMVASSQIGFIDFIVQPSFEIMSDMLDKVVAPISPRGSLANQSSATISEKVEAEGSPQNGDQSEEPFEFKVDRVWDGHLTGNKVKWKEQSTKDQAEKEAREKAAQKAKEDAEKRDQSPLDDKAEEKKDAENPPKITANGTVSPGNAVDLKVKPSTSPENDDQVSTKEEAVGTASPEHAEKRTTEEDKPGKIESITVKSVTKRKESGV</sequence>
<feature type="binding site" evidence="10">
    <location>
        <position position="429"/>
    </location>
    <ligand>
        <name>Zn(2+)</name>
        <dbReference type="ChEBI" id="CHEBI:29105"/>
        <label>1</label>
    </ligand>
</feature>
<dbReference type="SMART" id="SM00471">
    <property type="entry name" value="HDc"/>
    <property type="match status" value="1"/>
</dbReference>
<accession>A0A9J7KIR2</accession>
<feature type="region of interest" description="Disordered" evidence="12">
    <location>
        <begin position="145"/>
        <end position="194"/>
    </location>
</feature>
<dbReference type="PROSITE" id="PS00126">
    <property type="entry name" value="PDEASE_I_1"/>
    <property type="match status" value="1"/>
</dbReference>
<dbReference type="InterPro" id="IPR003607">
    <property type="entry name" value="HD/PDEase_dom"/>
</dbReference>
<evidence type="ECO:0000313" key="16">
    <source>
        <dbReference type="RefSeq" id="XP_035661403.1"/>
    </source>
</evidence>
<feature type="binding site" evidence="10">
    <location>
        <position position="465"/>
    </location>
    <ligand>
        <name>Zn(2+)</name>
        <dbReference type="ChEBI" id="CHEBI:29105"/>
        <label>1</label>
    </ligand>
</feature>
<feature type="binding site" evidence="10">
    <location>
        <position position="466"/>
    </location>
    <ligand>
        <name>Zn(2+)</name>
        <dbReference type="ChEBI" id="CHEBI:29105"/>
        <label>2</label>
    </ligand>
</feature>
<keyword evidence="3 10" id="KW-0479">Metal-binding</keyword>
<feature type="binding site" evidence="9">
    <location>
        <begin position="425"/>
        <end position="429"/>
    </location>
    <ligand>
        <name>AMP</name>
        <dbReference type="ChEBI" id="CHEBI:456215"/>
    </ligand>
</feature>
<gene>
    <name evidence="16" type="primary">LOC118405775</name>
</gene>
<comment type="cofactor">
    <cofactor evidence="11">
        <name>a divalent metal cation</name>
        <dbReference type="ChEBI" id="CHEBI:60240"/>
    </cofactor>
    <text evidence="11">Binds 2 divalent metal cations per subunit. Site 1 may preferentially bind zinc ions, while site 2 has a preference for magnesium and/or manganese ions.</text>
</comment>
<dbReference type="GO" id="GO:0007165">
    <property type="term" value="P:signal transduction"/>
    <property type="evidence" value="ECO:0007669"/>
    <property type="project" value="InterPro"/>
</dbReference>
<dbReference type="FunFam" id="1.10.1300.10:FF:000032">
    <property type="entry name" value="Phosphodiesterase"/>
    <property type="match status" value="1"/>
</dbReference>
<feature type="compositionally biased region" description="Basic and acidic residues" evidence="12">
    <location>
        <begin position="260"/>
        <end position="282"/>
    </location>
</feature>
<comment type="similarity">
    <text evidence="1">Belongs to the cyclic nucleotide phosphodiesterase family. PDE1 subfamily.</text>
</comment>
<dbReference type="InterPro" id="IPR036971">
    <property type="entry name" value="PDEase_catalytic_dom_sf"/>
</dbReference>
<evidence type="ECO:0000256" key="7">
    <source>
        <dbReference type="ARBA" id="ARBA00033709"/>
    </source>
</evidence>
<evidence type="ECO:0000256" key="12">
    <source>
        <dbReference type="SAM" id="MobiDB-lite"/>
    </source>
</evidence>
<keyword evidence="2" id="KW-0140">cGMP</keyword>
<feature type="compositionally biased region" description="Low complexity" evidence="12">
    <location>
        <begin position="157"/>
        <end position="170"/>
    </location>
</feature>
<reference evidence="15" key="1">
    <citation type="journal article" date="2020" name="Nat. Ecol. Evol.">
        <title>Deeply conserved synteny resolves early events in vertebrate evolution.</title>
        <authorList>
            <person name="Simakov O."/>
            <person name="Marletaz F."/>
            <person name="Yue J.X."/>
            <person name="O'Connell B."/>
            <person name="Jenkins J."/>
            <person name="Brandt A."/>
            <person name="Calef R."/>
            <person name="Tung C.H."/>
            <person name="Huang T.K."/>
            <person name="Schmutz J."/>
            <person name="Satoh N."/>
            <person name="Yu J.K."/>
            <person name="Putnam N.H."/>
            <person name="Green R.E."/>
            <person name="Rokhsar D.S."/>
        </authorList>
    </citation>
    <scope>NUCLEOTIDE SEQUENCE [LARGE SCALE GENOMIC DNA]</scope>
    <source>
        <strain evidence="15">S238N-H82</strain>
    </source>
</reference>
<dbReference type="Proteomes" id="UP000001554">
    <property type="component" value="Chromosome 18"/>
</dbReference>
<dbReference type="InterPro" id="IPR023088">
    <property type="entry name" value="PDEase"/>
</dbReference>
<reference evidence="16" key="2">
    <citation type="submission" date="2025-08" db="UniProtKB">
        <authorList>
            <consortium name="RefSeq"/>
        </authorList>
    </citation>
    <scope>IDENTIFICATION</scope>
    <source>
        <strain evidence="16">S238N-H82</strain>
        <tissue evidence="16">Testes</tissue>
    </source>
</reference>
<dbReference type="InterPro" id="IPR013706">
    <property type="entry name" value="PDE1_N"/>
</dbReference>
<feature type="region of interest" description="Disordered" evidence="12">
    <location>
        <begin position="698"/>
        <end position="823"/>
    </location>
</feature>
<dbReference type="GO" id="GO:0048101">
    <property type="term" value="F:calmodulin-activated 3',5'-cyclic-GMP phosphodiesterase activity"/>
    <property type="evidence" value="ECO:0000318"/>
    <property type="project" value="GO_Central"/>
</dbReference>
<dbReference type="GO" id="GO:0004117">
    <property type="term" value="F:calmodulin-activated dual specificity 3',5'-cyclic-GMP, 3',5'-cyclic-AMP phosphodiesterase activity"/>
    <property type="evidence" value="ECO:0000318"/>
    <property type="project" value="GO_Central"/>
</dbReference>
<evidence type="ECO:0000256" key="5">
    <source>
        <dbReference type="ARBA" id="ARBA00033675"/>
    </source>
</evidence>
<proteinExistence type="inferred from homology"/>
<protein>
    <recommendedName>
        <fullName evidence="11">Phosphodiesterase</fullName>
        <ecNumber evidence="11">3.1.4.-</ecNumber>
    </recommendedName>
</protein>
<evidence type="ECO:0000256" key="1">
    <source>
        <dbReference type="ARBA" id="ARBA00010664"/>
    </source>
</evidence>
<dbReference type="Gene3D" id="1.10.1300.10">
    <property type="entry name" value="3'5'-cyclic nucleotide phosphodiesterase, catalytic domain"/>
    <property type="match status" value="1"/>
</dbReference>
<feature type="binding site" evidence="9">
    <location>
        <position position="572"/>
    </location>
    <ligand>
        <name>AMP</name>
        <dbReference type="ChEBI" id="CHEBI:456215"/>
    </ligand>
</feature>
<dbReference type="PRINTS" id="PR00387">
    <property type="entry name" value="PDIESTERASE1"/>
</dbReference>
<dbReference type="KEGG" id="bfo:118405775"/>
<keyword evidence="15" id="KW-1185">Reference proteome</keyword>
<evidence type="ECO:0000256" key="11">
    <source>
        <dbReference type="RuleBase" id="RU363067"/>
    </source>
</evidence>
<evidence type="ECO:0000259" key="14">
    <source>
        <dbReference type="PROSITE" id="PS51845"/>
    </source>
</evidence>
<keyword evidence="13" id="KW-1133">Transmembrane helix</keyword>
<evidence type="ECO:0000256" key="8">
    <source>
        <dbReference type="PIRSR" id="PIRSR623088-1"/>
    </source>
</evidence>
<feature type="active site" description="Proton donor" evidence="8">
    <location>
        <position position="425"/>
    </location>
</feature>
<feature type="transmembrane region" description="Helical" evidence="13">
    <location>
        <begin position="12"/>
        <end position="32"/>
    </location>
</feature>
<evidence type="ECO:0000256" key="2">
    <source>
        <dbReference type="ARBA" id="ARBA00022535"/>
    </source>
</evidence>
<dbReference type="RefSeq" id="XP_035661403.1">
    <property type="nucleotide sequence ID" value="XM_035805510.1"/>
</dbReference>
<keyword evidence="4 11" id="KW-0378">Hydrolase</keyword>
<dbReference type="AlphaFoldDB" id="A0A9J7KIR2"/>
<dbReference type="PANTHER" id="PTHR11347">
    <property type="entry name" value="CYCLIC NUCLEOTIDE PHOSPHODIESTERASE"/>
    <property type="match status" value="1"/>
</dbReference>
<comment type="catalytic activity">
    <reaction evidence="5">
        <text>3',5'-cyclic AMP + H2O = AMP + H(+)</text>
        <dbReference type="Rhea" id="RHEA:25277"/>
        <dbReference type="ChEBI" id="CHEBI:15377"/>
        <dbReference type="ChEBI" id="CHEBI:15378"/>
        <dbReference type="ChEBI" id="CHEBI:58165"/>
        <dbReference type="ChEBI" id="CHEBI:456215"/>
    </reaction>
    <physiologicalReaction direction="left-to-right" evidence="5">
        <dbReference type="Rhea" id="RHEA:25278"/>
    </physiologicalReaction>
</comment>
<name>A0A9J7KIR2_BRAFL</name>
<feature type="region of interest" description="Disordered" evidence="12">
    <location>
        <begin position="257"/>
        <end position="288"/>
    </location>
</feature>
<dbReference type="GeneID" id="118405775"/>
<keyword evidence="13" id="KW-0812">Transmembrane</keyword>
<dbReference type="Pfam" id="PF00233">
    <property type="entry name" value="PDEase_I"/>
    <property type="match status" value="1"/>
</dbReference>
<feature type="binding site" evidence="10">
    <location>
        <position position="466"/>
    </location>
    <ligand>
        <name>Zn(2+)</name>
        <dbReference type="ChEBI" id="CHEBI:29105"/>
        <label>1</label>
    </ligand>
</feature>
<dbReference type="PROSITE" id="PS51845">
    <property type="entry name" value="PDEASE_I_2"/>
    <property type="match status" value="1"/>
</dbReference>
<feature type="binding site" evidence="9">
    <location>
        <position position="623"/>
    </location>
    <ligand>
        <name>AMP</name>
        <dbReference type="ChEBI" id="CHEBI:456215"/>
    </ligand>
</feature>
<dbReference type="InterPro" id="IPR002073">
    <property type="entry name" value="PDEase_catalytic_dom"/>
</dbReference>
<evidence type="ECO:0000256" key="3">
    <source>
        <dbReference type="ARBA" id="ARBA00022723"/>
    </source>
</evidence>
<evidence type="ECO:0000256" key="6">
    <source>
        <dbReference type="ARBA" id="ARBA00033684"/>
    </source>
</evidence>
<evidence type="ECO:0000256" key="4">
    <source>
        <dbReference type="ARBA" id="ARBA00022801"/>
    </source>
</evidence>
<evidence type="ECO:0000313" key="15">
    <source>
        <dbReference type="Proteomes" id="UP000001554"/>
    </source>
</evidence>
<dbReference type="InterPro" id="IPR023174">
    <property type="entry name" value="PDEase_CS"/>
</dbReference>
<dbReference type="OrthoDB" id="189220at2759"/>
<dbReference type="Pfam" id="PF08499">
    <property type="entry name" value="PDEase_I_N"/>
    <property type="match status" value="1"/>
</dbReference>
<comment type="catalytic activity">
    <reaction evidence="7">
        <text>a nucleoside 3',5'-cyclic phosphate + H2O = a nucleoside 5'-phosphate + H(+)</text>
        <dbReference type="Rhea" id="RHEA:14653"/>
        <dbReference type="ChEBI" id="CHEBI:15377"/>
        <dbReference type="ChEBI" id="CHEBI:15378"/>
        <dbReference type="ChEBI" id="CHEBI:57867"/>
        <dbReference type="ChEBI" id="CHEBI:58464"/>
        <dbReference type="EC" id="3.1.4.17"/>
    </reaction>
    <physiologicalReaction direction="left-to-right" evidence="7">
        <dbReference type="Rhea" id="RHEA:14654"/>
    </physiologicalReaction>
</comment>
<dbReference type="GO" id="GO:0046872">
    <property type="term" value="F:metal ion binding"/>
    <property type="evidence" value="ECO:0007669"/>
    <property type="project" value="UniProtKB-KW"/>
</dbReference>
<evidence type="ECO:0000256" key="13">
    <source>
        <dbReference type="SAM" id="Phobius"/>
    </source>
</evidence>
<feature type="binding site" evidence="9">
    <location>
        <position position="466"/>
    </location>
    <ligand>
        <name>AMP</name>
        <dbReference type="ChEBI" id="CHEBI:456215"/>
    </ligand>
</feature>